<keyword evidence="13 21" id="KW-0472">Membrane</keyword>
<feature type="transmembrane region" description="Helical" evidence="21">
    <location>
        <begin position="2643"/>
        <end position="2664"/>
    </location>
</feature>
<accession>A0A8B6HQL9</accession>
<dbReference type="InterPro" id="IPR036352">
    <property type="entry name" value="Semap_dom_sf"/>
</dbReference>
<dbReference type="InterPro" id="IPR014756">
    <property type="entry name" value="Ig_E-set"/>
</dbReference>
<dbReference type="InterPro" id="IPR001627">
    <property type="entry name" value="Semap_dom"/>
</dbReference>
<dbReference type="SUPFAM" id="SSF101912">
    <property type="entry name" value="Sema domain"/>
    <property type="match status" value="2"/>
</dbReference>
<dbReference type="InterPro" id="IPR011009">
    <property type="entry name" value="Kinase-like_dom_sf"/>
</dbReference>
<dbReference type="InterPro" id="IPR001245">
    <property type="entry name" value="Ser-Thr/Tyr_kinase_cat_dom"/>
</dbReference>
<dbReference type="CDD" id="cd00192">
    <property type="entry name" value="PTKc"/>
    <property type="match status" value="2"/>
</dbReference>
<dbReference type="PROSITE" id="PS50011">
    <property type="entry name" value="PROTEIN_KINASE_DOM"/>
    <property type="match status" value="3"/>
</dbReference>
<keyword evidence="25" id="KW-1185">Reference proteome</keyword>
<gene>
    <name evidence="24" type="ORF">MGAL_10B080789</name>
</gene>
<keyword evidence="17" id="KW-0325">Glycoprotein</keyword>
<feature type="transmembrane region" description="Helical" evidence="21">
    <location>
        <begin position="2466"/>
        <end position="2489"/>
    </location>
</feature>
<dbReference type="SMART" id="SM00219">
    <property type="entry name" value="TyrKc"/>
    <property type="match status" value="3"/>
</dbReference>
<feature type="transmembrane region" description="Helical" evidence="21">
    <location>
        <begin position="910"/>
        <end position="933"/>
    </location>
</feature>
<dbReference type="GO" id="GO:0005886">
    <property type="term" value="C:plasma membrane"/>
    <property type="evidence" value="ECO:0007669"/>
    <property type="project" value="TreeGrafter"/>
</dbReference>
<comment type="caution">
    <text evidence="19">Lacks conserved residue(s) required for the propagation of feature annotation.</text>
</comment>
<proteinExistence type="predicted"/>
<dbReference type="PROSITE" id="PS00109">
    <property type="entry name" value="PROTEIN_KINASE_TYR"/>
    <property type="match status" value="3"/>
</dbReference>
<evidence type="ECO:0000256" key="1">
    <source>
        <dbReference type="ARBA" id="ARBA00004167"/>
    </source>
</evidence>
<dbReference type="Pfam" id="PF07714">
    <property type="entry name" value="PK_Tyr_Ser-Thr"/>
    <property type="match status" value="3"/>
</dbReference>
<keyword evidence="15" id="KW-1015">Disulfide bond</keyword>
<dbReference type="PANTHER" id="PTHR24416">
    <property type="entry name" value="TYROSINE-PROTEIN KINASE RECEPTOR"/>
    <property type="match status" value="1"/>
</dbReference>
<keyword evidence="12 21" id="KW-1133">Transmembrane helix</keyword>
<keyword evidence="16" id="KW-0675">Receptor</keyword>
<evidence type="ECO:0000313" key="25">
    <source>
        <dbReference type="Proteomes" id="UP000596742"/>
    </source>
</evidence>
<evidence type="ECO:0000256" key="11">
    <source>
        <dbReference type="ARBA" id="ARBA00022843"/>
    </source>
</evidence>
<keyword evidence="10 20" id="KW-0067">ATP-binding</keyword>
<evidence type="ECO:0000256" key="18">
    <source>
        <dbReference type="ARBA" id="ARBA00051243"/>
    </source>
</evidence>
<dbReference type="Proteomes" id="UP000596742">
    <property type="component" value="Unassembled WGS sequence"/>
</dbReference>
<protein>
    <recommendedName>
        <fullName evidence="2">receptor protein-tyrosine kinase</fullName>
        <ecNumber evidence="2">2.7.10.1</ecNumber>
    </recommendedName>
</protein>
<dbReference type="Gene3D" id="3.30.200.20">
    <property type="entry name" value="Phosphorylase Kinase, domain 1"/>
    <property type="match status" value="3"/>
</dbReference>
<evidence type="ECO:0000256" key="3">
    <source>
        <dbReference type="ARBA" id="ARBA00022553"/>
    </source>
</evidence>
<dbReference type="InterPro" id="IPR017441">
    <property type="entry name" value="Protein_kinase_ATP_BS"/>
</dbReference>
<keyword evidence="5 21" id="KW-0812">Transmembrane</keyword>
<dbReference type="PRINTS" id="PR00109">
    <property type="entry name" value="TYRKINASE"/>
</dbReference>
<evidence type="ECO:0000256" key="10">
    <source>
        <dbReference type="ARBA" id="ARBA00022840"/>
    </source>
</evidence>
<feature type="transmembrane region" description="Helical" evidence="21">
    <location>
        <begin position="2119"/>
        <end position="2140"/>
    </location>
</feature>
<dbReference type="InterPro" id="IPR020635">
    <property type="entry name" value="Tyr_kinase_cat_dom"/>
</dbReference>
<dbReference type="PROSITE" id="PS00107">
    <property type="entry name" value="PROTEIN_KINASE_ATP"/>
    <property type="match status" value="3"/>
</dbReference>
<dbReference type="GO" id="GO:0007169">
    <property type="term" value="P:cell surface receptor protein tyrosine kinase signaling pathway"/>
    <property type="evidence" value="ECO:0007669"/>
    <property type="project" value="TreeGrafter"/>
</dbReference>
<evidence type="ECO:0000256" key="15">
    <source>
        <dbReference type="ARBA" id="ARBA00023157"/>
    </source>
</evidence>
<dbReference type="Pfam" id="PF01833">
    <property type="entry name" value="TIG"/>
    <property type="match status" value="4"/>
</dbReference>
<dbReference type="Gene3D" id="2.60.40.10">
    <property type="entry name" value="Immunoglobulins"/>
    <property type="match status" value="4"/>
</dbReference>
<dbReference type="CDD" id="cd00603">
    <property type="entry name" value="IPT_PCSR"/>
    <property type="match status" value="5"/>
</dbReference>
<feature type="binding site" evidence="20">
    <location>
        <position position="1057"/>
    </location>
    <ligand>
        <name>ATP</name>
        <dbReference type="ChEBI" id="CHEBI:30616"/>
    </ligand>
</feature>
<comment type="subcellular location">
    <subcellularLocation>
        <location evidence="1">Membrane</location>
        <topology evidence="1">Single-pass membrane protein</topology>
    </subcellularLocation>
</comment>
<dbReference type="GO" id="GO:0004714">
    <property type="term" value="F:transmembrane receptor protein tyrosine kinase activity"/>
    <property type="evidence" value="ECO:0007669"/>
    <property type="project" value="UniProtKB-EC"/>
</dbReference>
<evidence type="ECO:0000256" key="14">
    <source>
        <dbReference type="ARBA" id="ARBA00023137"/>
    </source>
</evidence>
<feature type="domain" description="Protein kinase" evidence="22">
    <location>
        <begin position="1020"/>
        <end position="1287"/>
    </location>
</feature>
<keyword evidence="14" id="KW-0829">Tyrosine-protein kinase</keyword>
<dbReference type="FunFam" id="1.10.510.10:FF:000554">
    <property type="entry name" value="Predicted protein"/>
    <property type="match status" value="3"/>
</dbReference>
<comment type="caution">
    <text evidence="24">The sequence shown here is derived from an EMBL/GenBank/DDBJ whole genome shotgun (WGS) entry which is preliminary data.</text>
</comment>
<dbReference type="SUPFAM" id="SSF103575">
    <property type="entry name" value="Plexin repeat"/>
    <property type="match status" value="2"/>
</dbReference>
<dbReference type="SMART" id="SM00630">
    <property type="entry name" value="Sema"/>
    <property type="match status" value="1"/>
</dbReference>
<dbReference type="GO" id="GO:0043235">
    <property type="term" value="C:receptor complex"/>
    <property type="evidence" value="ECO:0007669"/>
    <property type="project" value="TreeGrafter"/>
</dbReference>
<dbReference type="SMART" id="SM00423">
    <property type="entry name" value="PSI"/>
    <property type="match status" value="2"/>
</dbReference>
<dbReference type="InterPro" id="IPR050122">
    <property type="entry name" value="RTK"/>
</dbReference>
<evidence type="ECO:0000313" key="24">
    <source>
        <dbReference type="EMBL" id="VDI82557.1"/>
    </source>
</evidence>
<dbReference type="OrthoDB" id="6417648at2759"/>
<dbReference type="InterPro" id="IPR002909">
    <property type="entry name" value="IPT_dom"/>
</dbReference>
<keyword evidence="7" id="KW-0677">Repeat</keyword>
<evidence type="ECO:0000256" key="20">
    <source>
        <dbReference type="PROSITE-ProRule" id="PRU10141"/>
    </source>
</evidence>
<evidence type="ECO:0000256" key="4">
    <source>
        <dbReference type="ARBA" id="ARBA00022679"/>
    </source>
</evidence>
<feature type="binding site" evidence="20">
    <location>
        <position position="2095"/>
    </location>
    <ligand>
        <name>ATP</name>
        <dbReference type="ChEBI" id="CHEBI:30616"/>
    </ligand>
</feature>
<feature type="binding site" evidence="20">
    <location>
        <position position="2619"/>
    </location>
    <ligand>
        <name>ATP</name>
        <dbReference type="ChEBI" id="CHEBI:30616"/>
    </ligand>
</feature>
<keyword evidence="4 24" id="KW-0808">Transferase</keyword>
<evidence type="ECO:0000256" key="5">
    <source>
        <dbReference type="ARBA" id="ARBA00022692"/>
    </source>
</evidence>
<dbReference type="PROSITE" id="PS51004">
    <property type="entry name" value="SEMA"/>
    <property type="match status" value="1"/>
</dbReference>
<keyword evidence="3" id="KW-0597">Phosphoprotein</keyword>
<dbReference type="EMBL" id="UYJE01010371">
    <property type="protein sequence ID" value="VDI82557.1"/>
    <property type="molecule type" value="Genomic_DNA"/>
</dbReference>
<comment type="catalytic activity">
    <reaction evidence="18">
        <text>L-tyrosyl-[protein] + ATP = O-phospho-L-tyrosyl-[protein] + ADP + H(+)</text>
        <dbReference type="Rhea" id="RHEA:10596"/>
        <dbReference type="Rhea" id="RHEA-COMP:10136"/>
        <dbReference type="Rhea" id="RHEA-COMP:20101"/>
        <dbReference type="ChEBI" id="CHEBI:15378"/>
        <dbReference type="ChEBI" id="CHEBI:30616"/>
        <dbReference type="ChEBI" id="CHEBI:46858"/>
        <dbReference type="ChEBI" id="CHEBI:61978"/>
        <dbReference type="ChEBI" id="CHEBI:456216"/>
        <dbReference type="EC" id="2.7.10.1"/>
    </reaction>
</comment>
<name>A0A8B6HQL9_MYTGA</name>
<feature type="domain" description="Protein kinase" evidence="22">
    <location>
        <begin position="2058"/>
        <end position="2325"/>
    </location>
</feature>
<evidence type="ECO:0000256" key="12">
    <source>
        <dbReference type="ARBA" id="ARBA00022989"/>
    </source>
</evidence>
<evidence type="ECO:0000256" key="8">
    <source>
        <dbReference type="ARBA" id="ARBA00022741"/>
    </source>
</evidence>
<dbReference type="InterPro" id="IPR008266">
    <property type="entry name" value="Tyr_kinase_AS"/>
</dbReference>
<evidence type="ECO:0000256" key="6">
    <source>
        <dbReference type="ARBA" id="ARBA00022729"/>
    </source>
</evidence>
<evidence type="ECO:0000259" key="23">
    <source>
        <dbReference type="PROSITE" id="PS51004"/>
    </source>
</evidence>
<dbReference type="GO" id="GO:0007399">
    <property type="term" value="P:nervous system development"/>
    <property type="evidence" value="ECO:0007669"/>
    <property type="project" value="TreeGrafter"/>
</dbReference>
<reference evidence="24" key="1">
    <citation type="submission" date="2018-11" db="EMBL/GenBank/DDBJ databases">
        <authorList>
            <person name="Alioto T."/>
            <person name="Alioto T."/>
        </authorList>
    </citation>
    <scope>NUCLEOTIDE SEQUENCE</scope>
</reference>
<evidence type="ECO:0000259" key="22">
    <source>
        <dbReference type="PROSITE" id="PS50011"/>
    </source>
</evidence>
<dbReference type="InterPro" id="IPR013783">
    <property type="entry name" value="Ig-like_fold"/>
</dbReference>
<dbReference type="GO" id="GO:0005524">
    <property type="term" value="F:ATP binding"/>
    <property type="evidence" value="ECO:0007669"/>
    <property type="project" value="UniProtKB-UniRule"/>
</dbReference>
<keyword evidence="9 24" id="KW-0418">Kinase</keyword>
<evidence type="ECO:0000256" key="2">
    <source>
        <dbReference type="ARBA" id="ARBA00011902"/>
    </source>
</evidence>
<dbReference type="SUPFAM" id="SSF56112">
    <property type="entry name" value="Protein kinase-like (PK-like)"/>
    <property type="match status" value="3"/>
</dbReference>
<dbReference type="Gene3D" id="3.30.1680.10">
    <property type="entry name" value="ligand-binding face of the semaphorins, domain 2"/>
    <property type="match status" value="2"/>
</dbReference>
<evidence type="ECO:0000256" key="19">
    <source>
        <dbReference type="PROSITE-ProRule" id="PRU00352"/>
    </source>
</evidence>
<dbReference type="InterPro" id="IPR000719">
    <property type="entry name" value="Prot_kinase_dom"/>
</dbReference>
<evidence type="ECO:0000256" key="17">
    <source>
        <dbReference type="ARBA" id="ARBA00023180"/>
    </source>
</evidence>
<evidence type="ECO:0000256" key="13">
    <source>
        <dbReference type="ARBA" id="ARBA00023136"/>
    </source>
</evidence>
<keyword evidence="8 20" id="KW-0547">Nucleotide-binding</keyword>
<dbReference type="EC" id="2.7.10.1" evidence="2"/>
<evidence type="ECO:0000256" key="9">
    <source>
        <dbReference type="ARBA" id="ARBA00022777"/>
    </source>
</evidence>
<dbReference type="SUPFAM" id="SSF81296">
    <property type="entry name" value="E set domains"/>
    <property type="match status" value="5"/>
</dbReference>
<feature type="transmembrane region" description="Helical" evidence="21">
    <location>
        <begin position="1945"/>
        <end position="1964"/>
    </location>
</feature>
<dbReference type="InterPro" id="IPR016201">
    <property type="entry name" value="PSI"/>
</dbReference>
<evidence type="ECO:0000256" key="16">
    <source>
        <dbReference type="ARBA" id="ARBA00023170"/>
    </source>
</evidence>
<dbReference type="SMART" id="SM00429">
    <property type="entry name" value="IPT"/>
    <property type="match status" value="5"/>
</dbReference>
<feature type="domain" description="Sema" evidence="23">
    <location>
        <begin position="4"/>
        <end position="467"/>
    </location>
</feature>
<evidence type="ECO:0000256" key="21">
    <source>
        <dbReference type="SAM" id="Phobius"/>
    </source>
</evidence>
<dbReference type="Gene3D" id="2.130.10.10">
    <property type="entry name" value="YVTN repeat-like/Quinoprotein amine dehydrogenase"/>
    <property type="match status" value="2"/>
</dbReference>
<evidence type="ECO:0000256" key="7">
    <source>
        <dbReference type="ARBA" id="ARBA00022737"/>
    </source>
</evidence>
<dbReference type="InterPro" id="IPR015943">
    <property type="entry name" value="WD40/YVTN_repeat-like_dom_sf"/>
</dbReference>
<feature type="transmembrane region" description="Helical" evidence="21">
    <location>
        <begin position="1081"/>
        <end position="1102"/>
    </location>
</feature>
<dbReference type="PANTHER" id="PTHR24416:SF564">
    <property type="entry name" value="MACROPHAGE-STIMULATING PROTEIN RECEPTOR"/>
    <property type="match status" value="1"/>
</dbReference>
<keyword evidence="11" id="KW-0832">Ubl conjugation</keyword>
<sequence length="2847" mass="320296">MYIRLALIHFVSGILTTNAFYQKYTVPRKYDPLSKIIINEERRSLYIGGNNTLLHFDLDLRLKKQDSIGPVNDSKQCNPFDNSCIYMRYQTVNNHISILKSFRNSLIVCGTALQGICYMYNAADINIKNPFVEDKKNYLGSKNSSVLLVTKDEDGTEMFFIGQSFDGRKSDFFSNMFATFDISKSNENWNFDHYAVNTYLSVCETKREQFKIKFLHVFEASDFIFHVFIRSINDSGTISYETRISKLCKESMTYSSYEEMPISCKTPTKYDIGIAAHYDAGRQKLYMTFGVSAYNVHNIQADNTQGSVICVFQIDEIKGKFDREVLSKCFANTPTGRTPSWHCQSATCASASDYEEHKTGALISSCSQRKMEFGTEAHGEGFSKTAIYQITSELLTSVLPFGNRSADIILAGSNTGFLRKILATQNKAYVKFDVSGDRNVPVASEMVLDTYSNLYLLTGNKITKLSMTSCEIHQTCGQCVISHDPLGCGWCFDHCSTRTKCQYNMWHTQSCPPFVQGINPENGPLEGSTTLTITGENFGSNKNTASVSIGHEPCLIKTINDTSITCLTSRVRVHVSAAVKVRVTHSTSKFYRINGVSEQRGILFDHTQSSIQNIFPMKGPISGNTTLTITGDKFEIGSNLSVKVGKMNCDIQTKNDTEILCRTQSCGSCPHVYDGGHSELSLCRYSGNVLVAIDGAAYQLLENKTFCYMPNPEIIQPLSRNSIMISGGLNIEIHGKWFDSVTNHGIMISVGDAHFSSSCRMKYSGSLLICSTPNLSPELNKSTEVIVGRMAVMLDNNTVTSTTFMIYPDPEIDYLDIDTQLKDIEMNDKLLELKGQYLNSAARKEDYIITINGSRCPVIDLHQTYLICNLSNIVHIKDVPLPVEVSVGLNWKSNLGYLKFCHVELHRNQLHVQLAAICLGTFSVMILCLICVMRKKHLGVFRKKKTEEFSVAYLNNTETGGLMDPPYDTGNSSAEQGTPIHVNQQGQSVTDMIVAGASFDAIGTADMLKQQNIFIERDLVRLGEDIGHGNFGCVYKGYLLSLEEKEERLVAVKTVLKTEVQDINAILNEALIMKDFEHPNVLSLIGISVAPGEFPLVIIPFVTNGDLLSYIRSDDNKPTVKDLVKFGLDIARGMEYLGSIKFVHRDLAARNCMVDEDLKVKVADFGLARDIYTKNYYSSDNKKMLPVKWMAPESLENGTYGTQSDVWSFGVVMWELITRGSAPYCDVNNWDMHKYLQSGRRLKRTDFCPPPLYDIMMKCWEFDPDNRPTFREINQIITGLVEQHSSVYFNLIIRIEMEYSTNFDKQKMMHYVNDDIQIAKILIPRRSNPKKLKRPNKLSNMILDRLFENEVTVSHTDSDVVTSAFIKDEIRIYNYTRAKADNTQAASKGEIVTSCTQRIMEFGIEARGDGFSNTFIYHIDNELLTSILPWRKSSADIILAGSNTGFLRKILVTSTKGKSYVKFDVSGDRNIPVANEMVLDTHSNLYLLSGNRVTKLSMTSCQLHTTCGECVTSHDPLGCGWCFGHCSTDTNCQHNIWHTDSCPPFVLGINPASGPLEGSTKVTIAGQNFGSMINNATVSFGAASCLIQNINDTRITCLTSRVVVPVSTAVKVSGTDSTSKTYRIHGTSEQVDILFEYTQSSIMSIFPMKGPISGSTMLTISGDQFEIGSNLSVKIGKVLCDIQSKNNTEIVCLTQSCGRCVQAFEGEILEMTHCKYSGDIVVAIDGASYQPLENKTFCYMPNPEIIQQPSRNSTIISGGLNIEFFGNWFDSVTNHGIMISVGDVRIGSSCTMKHSGSLLVCSTPDLKSELNKSSEVIEGRMSVMLDNNPVKPTKLMIYPDPELDYLDIDTQLKDIEMKDKLLQLKGRYLNSAARKEDYKIKINGSSCPVIDLHQSYLICNLSNTVHIKDVPLLVEVSVGHNWKTVLGNMRFFHVEYRKNQIHVQLAAICLGTFAVLILCLVFVMRKKHLGVFRKKATEEFSVVYLNSTETRGLMDPPTDTGNSSTEQGMPRYVKQNKKESVSELVVEGATWDPKPGFDAIEIVDMLKQQNIFIERDLVRLGQDIGHGNFGCVYQGYLRSMEERDEQLVAVKTVLKTEVQDINAILDEAMIMKDFNHANVLSLIGISVAPGEFPLVIIPFMSNGDLLSYIRSADNKPTIKDLVKFGLDVAKGMEYLGSIKFVHRDLAARNCMMDENLRVKVADFGLARDIYTKNYYSSDNKKMLPVKWMAPESLENGTYSTKSDVWSFGVVMWELMTRGSAPYCDVNNWDMHKYLQSGRRLKRTDFCPPPLYDIMMTCWEFDPDDRPTFQDLLKNLMNTDSIHEAQNSSADIFLVGRNKVRHFDSRYERRSISSASERISDINDASLIKFCYIYNDTITQQSCIKIGQNIFKSHCIHVQLGYCKPEIKNMKTNQVKALHALTVNFHFKFLVIRSGAPEFRKLTMKIFVGVPWRFHIKDVSLLVENQIHVQVAAICLGTFGILILCLILVMRKKHLGVFRKKATDEFSVVYFNSPETRGLMDPPSDTGNSSAEQRTPRYVKQKGEIGEELIVKGATGNSQPKFDAIGTVDMLKEQNIFIERDLVRLGKDIGQGNFGCVYQGYLRSMDEKDEQLVAVKTVLKTEVQDINAIIDEAMIMKDFNHPNVMSLIGISIAPGEFPLVIIPFMSNGDLLSYIRSANNKPTIKDLVQFGLDVSRGMEYLGSIKFVHRDLAARNCMMDENLKVKVADFGLARDIYTKNYYSSDNKKMLPVKWMAPESLENGTYSTKSDVWSFGVVMWELITRGAAPYCDVNNWDMHKYLFSGRRLKRTEFCPTRLYDIMMKCWEFDPDDRPTFHEVNKRITGLVEQEK</sequence>
<dbReference type="GO" id="GO:0016477">
    <property type="term" value="P:cell migration"/>
    <property type="evidence" value="ECO:0007669"/>
    <property type="project" value="TreeGrafter"/>
</dbReference>
<feature type="domain" description="Protein kinase" evidence="22">
    <location>
        <begin position="2582"/>
        <end position="2843"/>
    </location>
</feature>
<organism evidence="24 25">
    <name type="scientific">Mytilus galloprovincialis</name>
    <name type="common">Mediterranean mussel</name>
    <dbReference type="NCBI Taxonomy" id="29158"/>
    <lineage>
        <taxon>Eukaryota</taxon>
        <taxon>Metazoa</taxon>
        <taxon>Spiralia</taxon>
        <taxon>Lophotrochozoa</taxon>
        <taxon>Mollusca</taxon>
        <taxon>Bivalvia</taxon>
        <taxon>Autobranchia</taxon>
        <taxon>Pteriomorphia</taxon>
        <taxon>Mytilida</taxon>
        <taxon>Mytiloidea</taxon>
        <taxon>Mytilidae</taxon>
        <taxon>Mytilinae</taxon>
        <taxon>Mytilus</taxon>
    </lineage>
</organism>
<dbReference type="Gene3D" id="1.10.510.10">
    <property type="entry name" value="Transferase(Phosphotransferase) domain 1"/>
    <property type="match status" value="3"/>
</dbReference>
<keyword evidence="6" id="KW-0732">Signal</keyword>